<dbReference type="Proteomes" id="UP000185596">
    <property type="component" value="Unassembled WGS sequence"/>
</dbReference>
<keyword evidence="5" id="KW-0804">Transcription</keyword>
<evidence type="ECO:0000256" key="5">
    <source>
        <dbReference type="ARBA" id="ARBA00023163"/>
    </source>
</evidence>
<dbReference type="Gene3D" id="1.10.10.10">
    <property type="entry name" value="Winged helix-like DNA-binding domain superfamily/Winged helix DNA-binding domain"/>
    <property type="match status" value="1"/>
</dbReference>
<evidence type="ECO:0000256" key="3">
    <source>
        <dbReference type="ARBA" id="ARBA00023082"/>
    </source>
</evidence>
<dbReference type="Pfam" id="PF08281">
    <property type="entry name" value="Sigma70_r4_2"/>
    <property type="match status" value="1"/>
</dbReference>
<evidence type="ECO:0000259" key="6">
    <source>
        <dbReference type="Pfam" id="PF08281"/>
    </source>
</evidence>
<dbReference type="InterPro" id="IPR013324">
    <property type="entry name" value="RNA_pol_sigma_r3/r4-like"/>
</dbReference>
<accession>A0A1Q8CL10</accession>
<feature type="domain" description="RNA polymerase sigma factor 70 region 4 type 2" evidence="6">
    <location>
        <begin position="123"/>
        <end position="157"/>
    </location>
</feature>
<comment type="similarity">
    <text evidence="1">Belongs to the sigma-70 factor family. ECF subfamily.</text>
</comment>
<dbReference type="SUPFAM" id="SSF88659">
    <property type="entry name" value="Sigma3 and sigma4 domains of RNA polymerase sigma factors"/>
    <property type="match status" value="1"/>
</dbReference>
<dbReference type="InterPro" id="IPR013249">
    <property type="entry name" value="RNA_pol_sigma70_r4_t2"/>
</dbReference>
<dbReference type="PANTHER" id="PTHR43133:SF8">
    <property type="entry name" value="RNA POLYMERASE SIGMA FACTOR HI_1459-RELATED"/>
    <property type="match status" value="1"/>
</dbReference>
<evidence type="ECO:0000256" key="2">
    <source>
        <dbReference type="ARBA" id="ARBA00023015"/>
    </source>
</evidence>
<keyword evidence="4" id="KW-0238">DNA-binding</keyword>
<reference evidence="7 8" key="1">
    <citation type="submission" date="2016-12" db="EMBL/GenBank/DDBJ databases">
        <title>The draft genome sequence of Actinophytocola sp. 11-183.</title>
        <authorList>
            <person name="Wang W."/>
            <person name="Yuan L."/>
        </authorList>
    </citation>
    <scope>NUCLEOTIDE SEQUENCE [LARGE SCALE GENOMIC DNA]</scope>
    <source>
        <strain evidence="7 8">11-183</strain>
    </source>
</reference>
<evidence type="ECO:0000313" key="8">
    <source>
        <dbReference type="Proteomes" id="UP000185596"/>
    </source>
</evidence>
<dbReference type="InterPro" id="IPR013325">
    <property type="entry name" value="RNA_pol_sigma_r2"/>
</dbReference>
<evidence type="ECO:0000256" key="1">
    <source>
        <dbReference type="ARBA" id="ARBA00010641"/>
    </source>
</evidence>
<dbReference type="CDD" id="cd06171">
    <property type="entry name" value="Sigma70_r4"/>
    <property type="match status" value="1"/>
</dbReference>
<gene>
    <name evidence="7" type="ORF">BU204_23465</name>
</gene>
<dbReference type="GO" id="GO:0016987">
    <property type="term" value="F:sigma factor activity"/>
    <property type="evidence" value="ECO:0007669"/>
    <property type="project" value="UniProtKB-KW"/>
</dbReference>
<dbReference type="InterPro" id="IPR039425">
    <property type="entry name" value="RNA_pol_sigma-70-like"/>
</dbReference>
<dbReference type="RefSeq" id="WP_075127902.1">
    <property type="nucleotide sequence ID" value="NZ_MSIE01000045.1"/>
</dbReference>
<keyword evidence="3" id="KW-0731">Sigma factor</keyword>
<organism evidence="7 8">
    <name type="scientific">Actinophytocola xanthii</name>
    <dbReference type="NCBI Taxonomy" id="1912961"/>
    <lineage>
        <taxon>Bacteria</taxon>
        <taxon>Bacillati</taxon>
        <taxon>Actinomycetota</taxon>
        <taxon>Actinomycetes</taxon>
        <taxon>Pseudonocardiales</taxon>
        <taxon>Pseudonocardiaceae</taxon>
    </lineage>
</organism>
<keyword evidence="2" id="KW-0805">Transcription regulation</keyword>
<dbReference type="GO" id="GO:0006352">
    <property type="term" value="P:DNA-templated transcription initiation"/>
    <property type="evidence" value="ECO:0007669"/>
    <property type="project" value="InterPro"/>
</dbReference>
<dbReference type="OrthoDB" id="3628304at2"/>
<dbReference type="SUPFAM" id="SSF88946">
    <property type="entry name" value="Sigma2 domain of RNA polymerase sigma factors"/>
    <property type="match status" value="1"/>
</dbReference>
<name>A0A1Q8CL10_9PSEU</name>
<dbReference type="InterPro" id="IPR036388">
    <property type="entry name" value="WH-like_DNA-bd_sf"/>
</dbReference>
<dbReference type="EMBL" id="MSIE01000045">
    <property type="protein sequence ID" value="OLF15042.1"/>
    <property type="molecule type" value="Genomic_DNA"/>
</dbReference>
<dbReference type="GO" id="GO:0003677">
    <property type="term" value="F:DNA binding"/>
    <property type="evidence" value="ECO:0007669"/>
    <property type="project" value="UniProtKB-KW"/>
</dbReference>
<proteinExistence type="inferred from homology"/>
<dbReference type="NCBIfam" id="TIGR02937">
    <property type="entry name" value="sigma70-ECF"/>
    <property type="match status" value="1"/>
</dbReference>
<dbReference type="InterPro" id="IPR014284">
    <property type="entry name" value="RNA_pol_sigma-70_dom"/>
</dbReference>
<comment type="caution">
    <text evidence="7">The sequence shown here is derived from an EMBL/GenBank/DDBJ whole genome shotgun (WGS) entry which is preliminary data.</text>
</comment>
<keyword evidence="8" id="KW-1185">Reference proteome</keyword>
<dbReference type="PANTHER" id="PTHR43133">
    <property type="entry name" value="RNA POLYMERASE ECF-TYPE SIGMA FACTO"/>
    <property type="match status" value="1"/>
</dbReference>
<dbReference type="STRING" id="1912961.BU204_23465"/>
<evidence type="ECO:0000313" key="7">
    <source>
        <dbReference type="EMBL" id="OLF15042.1"/>
    </source>
</evidence>
<evidence type="ECO:0000256" key="4">
    <source>
        <dbReference type="ARBA" id="ARBA00023125"/>
    </source>
</evidence>
<sequence>MTDSVEDFYLSTAERTFAAARRVSGNLHVARDATHDAYVVMLDRWAERMNCSLADNQRYVIGIAVKKVADWYRAHGRFVALPEDDDPPAVDHSYDDVLDQLSLCKEVRRFLEDRPVVSRTVGILYFLEDFPQAEIAEIIGIDASTVRTHVYRLRKQLRPMVERISKLDERR</sequence>
<dbReference type="AlphaFoldDB" id="A0A1Q8CL10"/>
<protein>
    <recommendedName>
        <fullName evidence="6">RNA polymerase sigma factor 70 region 4 type 2 domain-containing protein</fullName>
    </recommendedName>
</protein>